<comment type="caution">
    <text evidence="1">The sequence shown here is derived from an EMBL/GenBank/DDBJ whole genome shotgun (WGS) entry which is preliminary data.</text>
</comment>
<sequence>MTTSEEDTIINVQKTESLKERIEDLLKEALSGTSARSKNTIIIEALTLVGDLK</sequence>
<reference evidence="1" key="1">
    <citation type="journal article" date="2015" name="Nature">
        <title>Complex archaea that bridge the gap between prokaryotes and eukaryotes.</title>
        <authorList>
            <person name="Spang A."/>
            <person name="Saw J.H."/>
            <person name="Jorgensen S.L."/>
            <person name="Zaremba-Niedzwiedzka K."/>
            <person name="Martijn J."/>
            <person name="Lind A.E."/>
            <person name="van Eijk R."/>
            <person name="Schleper C."/>
            <person name="Guy L."/>
            <person name="Ettema T.J."/>
        </authorList>
    </citation>
    <scope>NUCLEOTIDE SEQUENCE</scope>
</reference>
<dbReference type="AlphaFoldDB" id="A0A0F9SIM6"/>
<organism evidence="1">
    <name type="scientific">marine sediment metagenome</name>
    <dbReference type="NCBI Taxonomy" id="412755"/>
    <lineage>
        <taxon>unclassified sequences</taxon>
        <taxon>metagenomes</taxon>
        <taxon>ecological metagenomes</taxon>
    </lineage>
</organism>
<protein>
    <submittedName>
        <fullName evidence="1">Uncharacterized protein</fullName>
    </submittedName>
</protein>
<proteinExistence type="predicted"/>
<evidence type="ECO:0000313" key="1">
    <source>
        <dbReference type="EMBL" id="KKN68780.1"/>
    </source>
</evidence>
<accession>A0A0F9SIM6</accession>
<name>A0A0F9SIM6_9ZZZZ</name>
<dbReference type="EMBL" id="LAZR01000440">
    <property type="protein sequence ID" value="KKN68780.1"/>
    <property type="molecule type" value="Genomic_DNA"/>
</dbReference>
<gene>
    <name evidence="1" type="ORF">LCGC14_0448000</name>
</gene>